<dbReference type="SUPFAM" id="SSF52540">
    <property type="entry name" value="P-loop containing nucleoside triphosphate hydrolases"/>
    <property type="match status" value="1"/>
</dbReference>
<dbReference type="PANTHER" id="PTHR24221">
    <property type="entry name" value="ATP-BINDING CASSETTE SUB-FAMILY B"/>
    <property type="match status" value="1"/>
</dbReference>
<name>A0A010YHI5_9ACTN</name>
<dbReference type="InterPro" id="IPR003439">
    <property type="entry name" value="ABC_transporter-like_ATP-bd"/>
</dbReference>
<feature type="domain" description="ABC transporter" evidence="1">
    <location>
        <begin position="12"/>
        <end position="212"/>
    </location>
</feature>
<gene>
    <name evidence="2" type="ORF">CryarDRAFT_0779</name>
</gene>
<dbReference type="AlphaFoldDB" id="A0A010YHI5"/>
<evidence type="ECO:0000259" key="1">
    <source>
        <dbReference type="PROSITE" id="PS50893"/>
    </source>
</evidence>
<dbReference type="InterPro" id="IPR039421">
    <property type="entry name" value="Type_1_exporter"/>
</dbReference>
<keyword evidence="3" id="KW-1185">Reference proteome</keyword>
<dbReference type="HOGENOM" id="CLU_1298078_0_0_11"/>
<proteinExistence type="predicted"/>
<dbReference type="PANTHER" id="PTHR24221:SF590">
    <property type="entry name" value="COMPONENT LINKED WITH THE ASSEMBLY OF CYTOCHROME' TRANSPORT TRANSMEMBRANE ATP-BINDING PROTEIN ABC TRANSPORTER CYDD-RELATED"/>
    <property type="match status" value="1"/>
</dbReference>
<accession>A0A010YHI5</accession>
<dbReference type="EMBL" id="JFBT01000001">
    <property type="protein sequence ID" value="EXG79735.1"/>
    <property type="molecule type" value="Genomic_DNA"/>
</dbReference>
<dbReference type="GO" id="GO:0016887">
    <property type="term" value="F:ATP hydrolysis activity"/>
    <property type="evidence" value="ECO:0007669"/>
    <property type="project" value="InterPro"/>
</dbReference>
<sequence>MEFEPSEPGPRSLSVDLSERTLRLENVRDGVSFEVRPRRVTALFGSDDASNLLTVALGLVRPEQGRVTVDGVDLDDLDPSAWWSEVAWVPRRPALVAGSIAENIRMGWSATDAEVADAARAAGLDGTLDAVVGEDTRADDRRQRIGLARVFLRNSAVVLLDEPTAMLDADGEEALAVLRRLVAGRTVLLAVHRPALLAIADVVIAVPALVPA</sequence>
<dbReference type="Pfam" id="PF00005">
    <property type="entry name" value="ABC_tran"/>
    <property type="match status" value="1"/>
</dbReference>
<dbReference type="PROSITE" id="PS50893">
    <property type="entry name" value="ABC_TRANSPORTER_2"/>
    <property type="match status" value="1"/>
</dbReference>
<dbReference type="Proteomes" id="UP000021053">
    <property type="component" value="Unassembled WGS sequence"/>
</dbReference>
<dbReference type="GO" id="GO:0042626">
    <property type="term" value="F:ATPase-coupled transmembrane transporter activity"/>
    <property type="evidence" value="ECO:0007669"/>
    <property type="project" value="TreeGrafter"/>
</dbReference>
<dbReference type="GO" id="GO:0005524">
    <property type="term" value="F:ATP binding"/>
    <property type="evidence" value="ECO:0007669"/>
    <property type="project" value="InterPro"/>
</dbReference>
<dbReference type="Gene3D" id="3.40.50.300">
    <property type="entry name" value="P-loop containing nucleotide triphosphate hydrolases"/>
    <property type="match status" value="1"/>
</dbReference>
<dbReference type="InterPro" id="IPR027417">
    <property type="entry name" value="P-loop_NTPase"/>
</dbReference>
<dbReference type="OrthoDB" id="9806127at2"/>
<comment type="caution">
    <text evidence="2">The sequence shown here is derived from an EMBL/GenBank/DDBJ whole genome shotgun (WGS) entry which is preliminary data.</text>
</comment>
<protein>
    <submittedName>
        <fullName evidence="2">ATPase and permease component of ABC-type transporter involved in cytochrome bd biosynthesis</fullName>
    </submittedName>
</protein>
<reference evidence="2 3" key="1">
    <citation type="submission" date="2013-07" db="EMBL/GenBank/DDBJ databases">
        <authorList>
            <consortium name="DOE Joint Genome Institute"/>
            <person name="Eisen J."/>
            <person name="Huntemann M."/>
            <person name="Han J."/>
            <person name="Chen A."/>
            <person name="Kyrpides N."/>
            <person name="Mavromatis K."/>
            <person name="Markowitz V."/>
            <person name="Palaniappan K."/>
            <person name="Ivanova N."/>
            <person name="Schaumberg A."/>
            <person name="Pati A."/>
            <person name="Liolios K."/>
            <person name="Nordberg H.P."/>
            <person name="Cantor M.N."/>
            <person name="Hua S.X."/>
            <person name="Woyke T."/>
        </authorList>
    </citation>
    <scope>NUCLEOTIDE SEQUENCE [LARGE SCALE GENOMIC DNA]</scope>
    <source>
        <strain evidence="2 3">DSM 44712</strain>
    </source>
</reference>
<organism evidence="2 3">
    <name type="scientific">Cryptosporangium arvum DSM 44712</name>
    <dbReference type="NCBI Taxonomy" id="927661"/>
    <lineage>
        <taxon>Bacteria</taxon>
        <taxon>Bacillati</taxon>
        <taxon>Actinomycetota</taxon>
        <taxon>Actinomycetes</taxon>
        <taxon>Cryptosporangiales</taxon>
        <taxon>Cryptosporangiaceae</taxon>
        <taxon>Cryptosporangium</taxon>
    </lineage>
</organism>
<evidence type="ECO:0000313" key="3">
    <source>
        <dbReference type="Proteomes" id="UP000021053"/>
    </source>
</evidence>
<evidence type="ECO:0000313" key="2">
    <source>
        <dbReference type="EMBL" id="EXG79735.1"/>
    </source>
</evidence>